<dbReference type="SUPFAM" id="SSF55781">
    <property type="entry name" value="GAF domain-like"/>
    <property type="match status" value="1"/>
</dbReference>
<dbReference type="Gene3D" id="1.10.10.10">
    <property type="entry name" value="Winged helix-like DNA-binding domain superfamily/Winged helix DNA-binding domain"/>
    <property type="match status" value="1"/>
</dbReference>
<dbReference type="InterPro" id="IPR003018">
    <property type="entry name" value="GAF"/>
</dbReference>
<name>A0A5M4FEG9_9ACTN</name>
<comment type="caution">
    <text evidence="4">The sequence shown here is derived from an EMBL/GenBank/DDBJ whole genome shotgun (WGS) entry which is preliminary data.</text>
</comment>
<dbReference type="InterPro" id="IPR012074">
    <property type="entry name" value="GAF_ANTAR"/>
</dbReference>
<evidence type="ECO:0000256" key="1">
    <source>
        <dbReference type="ARBA" id="ARBA00023015"/>
    </source>
</evidence>
<evidence type="ECO:0000259" key="3">
    <source>
        <dbReference type="PROSITE" id="PS50921"/>
    </source>
</evidence>
<feature type="domain" description="ANTAR" evidence="3">
    <location>
        <begin position="160"/>
        <end position="221"/>
    </location>
</feature>
<keyword evidence="2" id="KW-0804">Transcription</keyword>
<dbReference type="Pfam" id="PF03861">
    <property type="entry name" value="ANTAR"/>
    <property type="match status" value="1"/>
</dbReference>
<dbReference type="Gene3D" id="3.30.450.40">
    <property type="match status" value="1"/>
</dbReference>
<dbReference type="Pfam" id="PF13185">
    <property type="entry name" value="GAF_2"/>
    <property type="match status" value="1"/>
</dbReference>
<organism evidence="4 5">
    <name type="scientific">Aeromicrobium ginsengisoli</name>
    <dbReference type="NCBI Taxonomy" id="363867"/>
    <lineage>
        <taxon>Bacteria</taxon>
        <taxon>Bacillati</taxon>
        <taxon>Actinomycetota</taxon>
        <taxon>Actinomycetes</taxon>
        <taxon>Propionibacteriales</taxon>
        <taxon>Nocardioidaceae</taxon>
        <taxon>Aeromicrobium</taxon>
    </lineage>
</organism>
<dbReference type="SMART" id="SM01012">
    <property type="entry name" value="ANTAR"/>
    <property type="match status" value="1"/>
</dbReference>
<evidence type="ECO:0000313" key="4">
    <source>
        <dbReference type="EMBL" id="KAA1397672.1"/>
    </source>
</evidence>
<dbReference type="GO" id="GO:0003723">
    <property type="term" value="F:RNA binding"/>
    <property type="evidence" value="ECO:0007669"/>
    <property type="project" value="InterPro"/>
</dbReference>
<dbReference type="InterPro" id="IPR005561">
    <property type="entry name" value="ANTAR"/>
</dbReference>
<evidence type="ECO:0000256" key="2">
    <source>
        <dbReference type="ARBA" id="ARBA00023163"/>
    </source>
</evidence>
<gene>
    <name evidence="4" type="ORF">ESP70_009970</name>
</gene>
<proteinExistence type="predicted"/>
<evidence type="ECO:0000313" key="5">
    <source>
        <dbReference type="Proteomes" id="UP000380867"/>
    </source>
</evidence>
<dbReference type="EMBL" id="SDPQ02000002">
    <property type="protein sequence ID" value="KAA1397672.1"/>
    <property type="molecule type" value="Genomic_DNA"/>
</dbReference>
<keyword evidence="5" id="KW-1185">Reference proteome</keyword>
<dbReference type="RefSeq" id="WP_149689120.1">
    <property type="nucleotide sequence ID" value="NZ_SDPQ02000002.1"/>
</dbReference>
<protein>
    <submittedName>
        <fullName evidence="4">GAF and ANTAR domain-containing protein</fullName>
    </submittedName>
</protein>
<dbReference type="InterPro" id="IPR036388">
    <property type="entry name" value="WH-like_DNA-bd_sf"/>
</dbReference>
<dbReference type="SMART" id="SM00065">
    <property type="entry name" value="GAF"/>
    <property type="match status" value="1"/>
</dbReference>
<dbReference type="AlphaFoldDB" id="A0A5M4FEG9"/>
<dbReference type="PROSITE" id="PS50921">
    <property type="entry name" value="ANTAR"/>
    <property type="match status" value="1"/>
</dbReference>
<dbReference type="OrthoDB" id="7466251at2"/>
<keyword evidence="1" id="KW-0805">Transcription regulation</keyword>
<dbReference type="InterPro" id="IPR029016">
    <property type="entry name" value="GAF-like_dom_sf"/>
</dbReference>
<dbReference type="PIRSF" id="PIRSF036625">
    <property type="entry name" value="GAF_ANTAR"/>
    <property type="match status" value="1"/>
</dbReference>
<reference evidence="4" key="1">
    <citation type="submission" date="2019-09" db="EMBL/GenBank/DDBJ databases">
        <authorList>
            <person name="Li J."/>
        </authorList>
    </citation>
    <scope>NUCLEOTIDE SEQUENCE [LARGE SCALE GENOMIC DNA]</scope>
    <source>
        <strain evidence="4">JCM 14732</strain>
    </source>
</reference>
<sequence length="231" mass="25013">MRSEDEWEMLSETVRAMGAASGLTHTLESAVSGALEIVPHAEHAGLSLVYGRTRIETPAATGDVARRGDELQYELGEGPCLQSIHEQETVWSGDLTVERRWPRWSRRASDELGVRSMLCFQLFVSHDVLGALNLYSSRPNAFESEDRTTGLALAAHIAVALSSAQDAEGQASALLGASTIGQAQGILMQRYELVPSQAFLVLARAAQRDDSTLLEVAERLIEATVRPPVGT</sequence>
<dbReference type="Proteomes" id="UP000380867">
    <property type="component" value="Unassembled WGS sequence"/>
</dbReference>
<accession>A0A5M4FEG9</accession>